<dbReference type="GO" id="GO:0061608">
    <property type="term" value="F:nuclear import signal receptor activity"/>
    <property type="evidence" value="ECO:0007669"/>
    <property type="project" value="EnsemblFungi"/>
</dbReference>
<dbReference type="PANTHER" id="PTHR11223">
    <property type="entry name" value="EXPORTIN 1/5"/>
    <property type="match status" value="1"/>
</dbReference>
<dbReference type="HOGENOM" id="CLU_011906_0_0_1"/>
<dbReference type="SMART" id="SM00913">
    <property type="entry name" value="IBN_N"/>
    <property type="match status" value="1"/>
</dbReference>
<dbReference type="Pfam" id="PF18787">
    <property type="entry name" value="CRM1_repeat_3"/>
    <property type="match status" value="1"/>
</dbReference>
<dbReference type="InterPro" id="IPR001494">
    <property type="entry name" value="Importin-beta_N"/>
</dbReference>
<dbReference type="PROSITE" id="PS50166">
    <property type="entry name" value="IMPORTIN_B_NT"/>
    <property type="match status" value="1"/>
</dbReference>
<dbReference type="InterPro" id="IPR013598">
    <property type="entry name" value="Exportin-1/Importin-b-like"/>
</dbReference>
<sequence length="1050" mass="121592">MEQILNFQQNLDIDLLDRVVMTFYTGVGAERAQAQAVLTQFQDHPDAWQRVDSILEQSKSDNTKYIALSILEKLIQTRWKILPRAHCDGIKQYSSDEVSLVNNRMFLGKLNMILVQILKQEWPKNWPNFMPELIQSSRTSLSLCENNMNILKLLSEEVFDFSAEQMTTLKAKTLKDQFCNEFSQIYQLCSEVLELATKPSLLASTLKALQRFLKWIPFGYIFETNLIELLRDKGLADAKYRNIAIGCLTEIAGLSVGSEYDDRFYVLYSITMETVNRVLPLPSDDSWNKTYENASDEFQKMIQNLAMFLTTFLSTHLSIVEGKGKVDLLINGFSYLLKISDIRERELFKVCLECWSRLVLSLYEDTRRIQMMPLMVGEQGARRAEMYGQVLSNLRHVMINQMAKPEEVLVVEDESGQVVREFIKETDTIQLYKAMKEVLVYLTHLDYEDTERIMTEKLARQVNGSEWSWENLNKLCWAIGSISGAMDEESEKRFLITVIRELLGLVELKRGKDNKAIVAANIMYIVGQYPRFLRAHWRFLKTVVRKLFEFMHEYHEGVRDMACDTFIKIAQKCKTHFVILQSGEERPFIQEILMEIEEITKDLEPTQVHVFYEAIGCMISSEGDSNMQTQLISKLMELPNKTWDEIVRSASQDIMIFKDYEKVKVLVNVLKTNVAACKSIGGPFVSQLGRIYHDLLSVYNAISKFVSESVISQGLIATKTPLVRGMRGIKKETLKFLEIYVEKSHDVQMTIQHVVPPLFDTILVDYKQSVDPAREPEVLNLVSMLLSKLGDSLNDKIPLIFDYLFECTLNMINKDFSDYPDHRVAFFKFIKTVNHHCFKALISLPPQQFKIIKDSVVWAFKHTIRDITDTGLSICYEMLEKFSHADPQISNRFYQDHFIPLLQDIFFVLTDRDHKAGFKMQSLILAHMFGLVQRNAIQVPLFDPVANPNLNNTTFLKEFTCTILLNAFPTLQKLQVETFVLGLFDLNRDAAQFKLHLRDFLIQLKEFSENNDELFREEFELEQERKKIAEKEAAMKVPGLIKPSEMDEMD</sequence>
<dbReference type="GO" id="GO:0030619">
    <property type="term" value="F:U1 snRNA binding"/>
    <property type="evidence" value="ECO:0007669"/>
    <property type="project" value="EnsemblFungi"/>
</dbReference>
<dbReference type="InterPro" id="IPR040485">
    <property type="entry name" value="XPO1_repeat_3"/>
</dbReference>
<keyword evidence="4" id="KW-0653">Protein transport</keyword>
<dbReference type="GO" id="GO:0000055">
    <property type="term" value="P:ribosomal large subunit export from nucleus"/>
    <property type="evidence" value="ECO:0007669"/>
    <property type="project" value="EnsemblFungi"/>
</dbReference>
<dbReference type="GO" id="GO:0071528">
    <property type="term" value="P:tRNA re-export from nucleus"/>
    <property type="evidence" value="ECO:0007669"/>
    <property type="project" value="EnsemblFungi"/>
</dbReference>
<gene>
    <name evidence="8" type="ORF">O9G_000515</name>
    <name evidence="9" type="ORF">ROZALSC1DRAFT_26468</name>
</gene>
<dbReference type="GO" id="GO:0031267">
    <property type="term" value="F:small GTPase binding"/>
    <property type="evidence" value="ECO:0007669"/>
    <property type="project" value="InterPro"/>
</dbReference>
<dbReference type="AlphaFoldDB" id="A0A075AVN6"/>
<dbReference type="GO" id="GO:0000776">
    <property type="term" value="C:kinetochore"/>
    <property type="evidence" value="ECO:0007669"/>
    <property type="project" value="EnsemblFungi"/>
</dbReference>
<dbReference type="InterPro" id="IPR014877">
    <property type="entry name" value="XPO1_C_dom"/>
</dbReference>
<evidence type="ECO:0000256" key="6">
    <source>
        <dbReference type="SAM" id="Coils"/>
    </source>
</evidence>
<dbReference type="Pfam" id="PF08767">
    <property type="entry name" value="CRM1_C"/>
    <property type="match status" value="1"/>
</dbReference>
<protein>
    <submittedName>
        <fullName evidence="8">Exportin-1-like protein</fullName>
    </submittedName>
</protein>
<keyword evidence="10" id="KW-1185">Reference proteome</keyword>
<dbReference type="InterPro" id="IPR041123">
    <property type="entry name" value="CRM1_repeat"/>
</dbReference>
<accession>A0A075AVN6</accession>
<evidence type="ECO:0000256" key="4">
    <source>
        <dbReference type="ARBA" id="ARBA00022927"/>
    </source>
</evidence>
<organism evidence="8 10">
    <name type="scientific">Rozella allomycis (strain CSF55)</name>
    <dbReference type="NCBI Taxonomy" id="988480"/>
    <lineage>
        <taxon>Eukaryota</taxon>
        <taxon>Fungi</taxon>
        <taxon>Fungi incertae sedis</taxon>
        <taxon>Cryptomycota</taxon>
        <taxon>Cryptomycota incertae sedis</taxon>
        <taxon>Rozella</taxon>
    </lineage>
</organism>
<evidence type="ECO:0000256" key="5">
    <source>
        <dbReference type="ARBA" id="ARBA00023242"/>
    </source>
</evidence>
<dbReference type="InterPro" id="IPR045065">
    <property type="entry name" value="XPO1/5"/>
</dbReference>
<evidence type="ECO:0000256" key="3">
    <source>
        <dbReference type="ARBA" id="ARBA00022448"/>
    </source>
</evidence>
<reference evidence="8 10" key="1">
    <citation type="journal article" date="2013" name="Curr. Biol.">
        <title>Shared signatures of parasitism and phylogenomics unite Cryptomycota and microsporidia.</title>
        <authorList>
            <person name="James T.Y."/>
            <person name="Pelin A."/>
            <person name="Bonen L."/>
            <person name="Ahrendt S."/>
            <person name="Sain D."/>
            <person name="Corradi N."/>
            <person name="Stajich J.E."/>
        </authorList>
    </citation>
    <scope>NUCLEOTIDE SEQUENCE [LARGE SCALE GENOMIC DNA]</scope>
    <source>
        <strain evidence="8">CSF55</strain>
        <strain evidence="8">CSF55</strain>
    </source>
</reference>
<dbReference type="OMA" id="WAFKHNN"/>
<dbReference type="InterPro" id="IPR011989">
    <property type="entry name" value="ARM-like"/>
</dbReference>
<dbReference type="OrthoDB" id="27218at2759"/>
<dbReference type="PANTHER" id="PTHR11223:SF2">
    <property type="entry name" value="EXPORTIN-1"/>
    <property type="match status" value="1"/>
</dbReference>
<dbReference type="Gene3D" id="1.25.10.10">
    <property type="entry name" value="Leucine-rich Repeat Variant"/>
    <property type="match status" value="1"/>
</dbReference>
<dbReference type="EMBL" id="KE560959">
    <property type="protein sequence ID" value="EPZ34328.1"/>
    <property type="molecule type" value="Genomic_DNA"/>
</dbReference>
<dbReference type="GO" id="GO:0034399">
    <property type="term" value="C:nuclear periphery"/>
    <property type="evidence" value="ECO:0007669"/>
    <property type="project" value="EnsemblFungi"/>
</dbReference>
<dbReference type="GO" id="GO:0000056">
    <property type="term" value="P:ribosomal small subunit export from nucleus"/>
    <property type="evidence" value="ECO:0007669"/>
    <property type="project" value="TreeGrafter"/>
</dbReference>
<dbReference type="SUPFAM" id="SSF48371">
    <property type="entry name" value="ARM repeat"/>
    <property type="match status" value="2"/>
</dbReference>
<evidence type="ECO:0000313" key="10">
    <source>
        <dbReference type="Proteomes" id="UP000030755"/>
    </source>
</evidence>
<proteinExistence type="inferred from homology"/>
<dbReference type="EMBL" id="ML004908">
    <property type="protein sequence ID" value="RKP22130.1"/>
    <property type="molecule type" value="Genomic_DNA"/>
</dbReference>
<dbReference type="InterPro" id="IPR016024">
    <property type="entry name" value="ARM-type_fold"/>
</dbReference>
<dbReference type="GO" id="GO:0006611">
    <property type="term" value="P:protein export from nucleus"/>
    <property type="evidence" value="ECO:0007669"/>
    <property type="project" value="EnsemblFungi"/>
</dbReference>
<dbReference type="STRING" id="988480.A0A075AVN6"/>
<evidence type="ECO:0000259" key="7">
    <source>
        <dbReference type="PROSITE" id="PS50166"/>
    </source>
</evidence>
<dbReference type="Proteomes" id="UP000030755">
    <property type="component" value="Unassembled WGS sequence"/>
</dbReference>
<feature type="domain" description="Importin N-terminal" evidence="7">
    <location>
        <begin position="34"/>
        <end position="111"/>
    </location>
</feature>
<dbReference type="GO" id="GO:0017070">
    <property type="term" value="F:U6 snRNA binding"/>
    <property type="evidence" value="ECO:0007669"/>
    <property type="project" value="EnsemblFungi"/>
</dbReference>
<dbReference type="GO" id="GO:0005816">
    <property type="term" value="C:spindle pole body"/>
    <property type="evidence" value="ECO:0007669"/>
    <property type="project" value="EnsemblFungi"/>
</dbReference>
<comment type="subcellular location">
    <subcellularLocation>
        <location evidence="1">Nucleus</location>
    </subcellularLocation>
</comment>
<reference evidence="11" key="2">
    <citation type="journal article" date="2018" name="Nat. Microbiol.">
        <title>Leveraging single-cell genomics to expand the fungal tree of life.</title>
        <authorList>
            <person name="Ahrendt S.R."/>
            <person name="Quandt C.A."/>
            <person name="Ciobanu D."/>
            <person name="Clum A."/>
            <person name="Salamov A."/>
            <person name="Andreopoulos B."/>
            <person name="Cheng J.F."/>
            <person name="Woyke T."/>
            <person name="Pelin A."/>
            <person name="Henrissat B."/>
            <person name="Reynolds N.K."/>
            <person name="Benny G.L."/>
            <person name="Smith M.E."/>
            <person name="James T.Y."/>
            <person name="Grigoriev I.V."/>
        </authorList>
    </citation>
    <scope>NUCLEOTIDE SEQUENCE [LARGE SCALE GENOMIC DNA]</scope>
    <source>
        <strain evidence="11">CSF55</strain>
    </source>
</reference>
<evidence type="ECO:0000313" key="8">
    <source>
        <dbReference type="EMBL" id="EPZ34328.1"/>
    </source>
</evidence>
<dbReference type="GO" id="GO:0030621">
    <property type="term" value="F:U4 snRNA binding"/>
    <property type="evidence" value="ECO:0007669"/>
    <property type="project" value="EnsemblFungi"/>
</dbReference>
<comment type="similarity">
    <text evidence="2">Belongs to the exportin family.</text>
</comment>
<evidence type="ECO:0000256" key="2">
    <source>
        <dbReference type="ARBA" id="ARBA00009466"/>
    </source>
</evidence>
<evidence type="ECO:0000313" key="9">
    <source>
        <dbReference type="EMBL" id="RKP22130.1"/>
    </source>
</evidence>
<dbReference type="SMART" id="SM01102">
    <property type="entry name" value="CRM1_C"/>
    <property type="match status" value="1"/>
</dbReference>
<reference evidence="9" key="3">
    <citation type="submission" date="2018-08" db="EMBL/GenBank/DDBJ databases">
        <title>Leveraging single-cell genomics to expand the Fungal Tree of Life.</title>
        <authorList>
            <consortium name="DOE Joint Genome Institute"/>
            <person name="Ahrendt S.R."/>
            <person name="Quandt C.A."/>
            <person name="Ciobanu D."/>
            <person name="Clum A."/>
            <person name="Salamov A."/>
            <person name="Andreopoulos B."/>
            <person name="Cheng J.-F."/>
            <person name="Woyke T."/>
            <person name="Pelin A."/>
            <person name="Henrissat B."/>
            <person name="Reynolds N."/>
            <person name="Benny G.L."/>
            <person name="Smith M.E."/>
            <person name="James T.Y."/>
            <person name="Grigoriev I.V."/>
        </authorList>
    </citation>
    <scope>NUCLEOTIDE SEQUENCE</scope>
    <source>
        <strain evidence="9">CSF55</strain>
    </source>
</reference>
<dbReference type="FunFam" id="1.25.10.10:FF:000022">
    <property type="entry name" value="protein EXPORTIN 1A"/>
    <property type="match status" value="1"/>
</dbReference>
<dbReference type="Pfam" id="PF03810">
    <property type="entry name" value="IBN_N"/>
    <property type="match status" value="1"/>
</dbReference>
<dbReference type="GO" id="GO:0005049">
    <property type="term" value="F:nuclear export signal receptor activity"/>
    <property type="evidence" value="ECO:0007669"/>
    <property type="project" value="EnsemblFungi"/>
</dbReference>
<dbReference type="GO" id="GO:0005737">
    <property type="term" value="C:cytoplasm"/>
    <property type="evidence" value="ECO:0007669"/>
    <property type="project" value="TreeGrafter"/>
</dbReference>
<dbReference type="GO" id="GO:0034501">
    <property type="term" value="P:protein localization to kinetochore"/>
    <property type="evidence" value="ECO:0007669"/>
    <property type="project" value="EnsemblFungi"/>
</dbReference>
<dbReference type="Pfam" id="PF18784">
    <property type="entry name" value="CRM1_repeat_2"/>
    <property type="match status" value="1"/>
</dbReference>
<dbReference type="GO" id="GO:0030620">
    <property type="term" value="F:U2 snRNA binding"/>
    <property type="evidence" value="ECO:0007669"/>
    <property type="project" value="EnsemblFungi"/>
</dbReference>
<keyword evidence="5" id="KW-0539">Nucleus</keyword>
<name>A0A075AVN6_ROZAC</name>
<dbReference type="InterPro" id="IPR041235">
    <property type="entry name" value="Exp1_repeat_2"/>
</dbReference>
<evidence type="ECO:0000256" key="1">
    <source>
        <dbReference type="ARBA" id="ARBA00004123"/>
    </source>
</evidence>
<evidence type="ECO:0000313" key="11">
    <source>
        <dbReference type="Proteomes" id="UP000281549"/>
    </source>
</evidence>
<dbReference type="Pfam" id="PF18777">
    <property type="entry name" value="CRM1_repeat"/>
    <property type="match status" value="1"/>
</dbReference>
<dbReference type="GO" id="GO:0030623">
    <property type="term" value="F:U5 snRNA binding"/>
    <property type="evidence" value="ECO:0007669"/>
    <property type="project" value="EnsemblFungi"/>
</dbReference>
<keyword evidence="6" id="KW-0175">Coiled coil</keyword>
<dbReference type="Proteomes" id="UP000281549">
    <property type="component" value="Unassembled WGS sequence"/>
</dbReference>
<keyword evidence="3" id="KW-0813">Transport</keyword>
<feature type="coiled-coil region" evidence="6">
    <location>
        <begin position="997"/>
        <end position="1031"/>
    </location>
</feature>
<dbReference type="Pfam" id="PF08389">
    <property type="entry name" value="Xpo1"/>
    <property type="match status" value="1"/>
</dbReference>
<dbReference type="GO" id="GO:0006406">
    <property type="term" value="P:mRNA export from nucleus"/>
    <property type="evidence" value="ECO:0007669"/>
    <property type="project" value="EnsemblFungi"/>
</dbReference>